<dbReference type="InterPro" id="IPR054252">
    <property type="entry name" value="Pam3_gp18"/>
</dbReference>
<dbReference type="EMBL" id="AP028978">
    <property type="protein sequence ID" value="BET97467.1"/>
    <property type="molecule type" value="Genomic_DNA"/>
</dbReference>
<dbReference type="RefSeq" id="WP_374051142.1">
    <property type="nucleotide sequence ID" value="NZ_AP028978.1"/>
</dbReference>
<organism evidence="2 3">
    <name type="scientific">Xenorhabdus taiwanensis</name>
    <dbReference type="NCBI Taxonomy" id="3085177"/>
    <lineage>
        <taxon>Bacteria</taxon>
        <taxon>Pseudomonadati</taxon>
        <taxon>Pseudomonadota</taxon>
        <taxon>Gammaproteobacteria</taxon>
        <taxon>Enterobacterales</taxon>
        <taxon>Morganellaceae</taxon>
        <taxon>Xenorhabdus</taxon>
    </lineage>
</organism>
<sequence length="86" mass="9449">MFDIQLGGIAYRMRIQYMGVASWILDIMHPNSEPMVLGIPLVTGVDILESYQSLGFNGALVFVCKDGNETSGEGLGDTKRLYFISS</sequence>
<feature type="domain" description="Cyanophage baseplate Pam3 plug gp18" evidence="1">
    <location>
        <begin position="2"/>
        <end position="85"/>
    </location>
</feature>
<name>A0ABM8JXP7_9GAMM</name>
<keyword evidence="3" id="KW-1185">Reference proteome</keyword>
<evidence type="ECO:0000259" key="1">
    <source>
        <dbReference type="Pfam" id="PF22479"/>
    </source>
</evidence>
<evidence type="ECO:0000313" key="2">
    <source>
        <dbReference type="EMBL" id="BET97467.1"/>
    </source>
</evidence>
<reference evidence="2 3" key="1">
    <citation type="submission" date="2023-10" db="EMBL/GenBank/DDBJ databases">
        <title>Xenorhabdus taiwanensis sp. nov., a symbiotic bacterium associated with the entomopathogenic nematode Steinernema taiwanensis.</title>
        <authorList>
            <person name="Tseng C.T."/>
            <person name="Shu H.Y."/>
            <person name="Chen M.H."/>
            <person name="Fang Y.J."/>
            <person name="Wu T.L."/>
            <person name="Lin Y.C."/>
            <person name="Huang C.J."/>
        </authorList>
    </citation>
    <scope>NUCLEOTIDE SEQUENCE [LARGE SCALE GENOMIC DNA]</scope>
    <source>
        <strain evidence="2 3">TCT-1</strain>
    </source>
</reference>
<dbReference type="Proteomes" id="UP001529514">
    <property type="component" value="Chromosome"/>
</dbReference>
<evidence type="ECO:0000313" key="3">
    <source>
        <dbReference type="Proteomes" id="UP001529514"/>
    </source>
</evidence>
<protein>
    <recommendedName>
        <fullName evidence="1">Cyanophage baseplate Pam3 plug gp18 domain-containing protein</fullName>
    </recommendedName>
</protein>
<proteinExistence type="predicted"/>
<accession>A0ABM8JXP7</accession>
<dbReference type="Pfam" id="PF22479">
    <property type="entry name" value="Pam3_gp18"/>
    <property type="match status" value="1"/>
</dbReference>
<gene>
    <name evidence="2" type="ORF">TCT1_23880</name>
</gene>